<dbReference type="OrthoDB" id="3772494at2759"/>
<reference evidence="2 3" key="1">
    <citation type="submission" date="2019-03" db="EMBL/GenBank/DDBJ databases">
        <title>Nematode-trapping fungi genome.</title>
        <authorList>
            <person name="Vidal-Diez De Ulzurrun G."/>
        </authorList>
    </citation>
    <scope>NUCLEOTIDE SEQUENCE [LARGE SCALE GENOMIC DNA]</scope>
    <source>
        <strain evidence="2 3">TWF154</strain>
    </source>
</reference>
<protein>
    <submittedName>
        <fullName evidence="2">Uncharacterized protein</fullName>
    </submittedName>
</protein>
<dbReference type="AlphaFoldDB" id="A0A7C8PA27"/>
<feature type="region of interest" description="Disordered" evidence="1">
    <location>
        <begin position="183"/>
        <end position="214"/>
    </location>
</feature>
<organism evidence="2 3">
    <name type="scientific">Orbilia oligospora</name>
    <name type="common">Nematode-trapping fungus</name>
    <name type="synonym">Arthrobotrys oligospora</name>
    <dbReference type="NCBI Taxonomy" id="2813651"/>
    <lineage>
        <taxon>Eukaryota</taxon>
        <taxon>Fungi</taxon>
        <taxon>Dikarya</taxon>
        <taxon>Ascomycota</taxon>
        <taxon>Pezizomycotina</taxon>
        <taxon>Orbiliomycetes</taxon>
        <taxon>Orbiliales</taxon>
        <taxon>Orbiliaceae</taxon>
        <taxon>Orbilia</taxon>
    </lineage>
</organism>
<feature type="compositionally biased region" description="Polar residues" evidence="1">
    <location>
        <begin position="138"/>
        <end position="152"/>
    </location>
</feature>
<gene>
    <name evidence="2" type="ORF">EYR41_004247</name>
</gene>
<evidence type="ECO:0000313" key="2">
    <source>
        <dbReference type="EMBL" id="TGJ72348.1"/>
    </source>
</evidence>
<comment type="caution">
    <text evidence="2">The sequence shown here is derived from an EMBL/GenBank/DDBJ whole genome shotgun (WGS) entry which is preliminary data.</text>
</comment>
<sequence length="311" mass="35368">MGAEFRFKRSKNSFLCKANKLRENYGAEVYVVIKRDQRYTIYASSSSSKWPPSLDSIKKSNRLYEEWYPENICLLEPKKKNGREGAGEMQILESPPVWSSENGPSATNTVWAMDKETSPDLLDINYHSAVSGGDSYMSGDQSEIRQSPNVYRSDNPPEFRGHQSLYSRYGDDKLVSNKELRSLQSQTRLNEPMLSSNENNSEAYASRTPTYQNSSYNDELDVTQEMSRFQDQISCPGSFNTLKSRLNTRKAAPSSQESSVRSVYLPRGAQESENPHELEAGNIVLSSLGMEPPRFKTEMLQKNKRERAIFS</sequence>
<feature type="region of interest" description="Disordered" evidence="1">
    <location>
        <begin position="132"/>
        <end position="164"/>
    </location>
</feature>
<evidence type="ECO:0000313" key="3">
    <source>
        <dbReference type="Proteomes" id="UP000297595"/>
    </source>
</evidence>
<accession>A0A7C8PA27</accession>
<dbReference type="EMBL" id="SOZJ01000002">
    <property type="protein sequence ID" value="TGJ72348.1"/>
    <property type="molecule type" value="Genomic_DNA"/>
</dbReference>
<dbReference type="Proteomes" id="UP000297595">
    <property type="component" value="Unassembled WGS sequence"/>
</dbReference>
<feature type="region of interest" description="Disordered" evidence="1">
    <location>
        <begin position="247"/>
        <end position="278"/>
    </location>
</feature>
<name>A0A7C8PA27_ORBOL</name>
<proteinExistence type="predicted"/>
<evidence type="ECO:0000256" key="1">
    <source>
        <dbReference type="SAM" id="MobiDB-lite"/>
    </source>
</evidence>